<dbReference type="Pfam" id="PF03748">
    <property type="entry name" value="FliL"/>
    <property type="match status" value="1"/>
</dbReference>
<comment type="similarity">
    <text evidence="3 10">Belongs to the FliL family.</text>
</comment>
<gene>
    <name evidence="11" type="ORF">VW35_05275</name>
</gene>
<keyword evidence="8 10" id="KW-1133">Transmembrane helix</keyword>
<dbReference type="STRING" id="361041.VW35_05275"/>
<dbReference type="GO" id="GO:0009425">
    <property type="term" value="C:bacterial-type flagellum basal body"/>
    <property type="evidence" value="ECO:0007669"/>
    <property type="project" value="InterPro"/>
</dbReference>
<sequence>MATEAEVGGEAPAKKGINKLFIIIGAAVAVVLIGGAGLFFFMSSSGGASAAATEEHGAAAAGEHDAAASGEHGAAGAADTFIFNLEPMMVNLQSADGAQNYMKLTVALEVADEHMMTEIQPRLAKVVDAFQVYMRELRKSDLEGSAGVYRLKEELLRRVNLAVYPARIESILFKELLVQ</sequence>
<dbReference type="GO" id="GO:0071978">
    <property type="term" value="P:bacterial-type flagellum-dependent swarming motility"/>
    <property type="evidence" value="ECO:0007669"/>
    <property type="project" value="TreeGrafter"/>
</dbReference>
<evidence type="ECO:0000256" key="9">
    <source>
        <dbReference type="ARBA" id="ARBA00023136"/>
    </source>
</evidence>
<protein>
    <recommendedName>
        <fullName evidence="10">Flagellar protein FliL</fullName>
    </recommendedName>
</protein>
<evidence type="ECO:0000256" key="6">
    <source>
        <dbReference type="ARBA" id="ARBA00022692"/>
    </source>
</evidence>
<dbReference type="PANTHER" id="PTHR35091:SF2">
    <property type="entry name" value="FLAGELLAR PROTEIN FLIL"/>
    <property type="match status" value="1"/>
</dbReference>
<dbReference type="InterPro" id="IPR005503">
    <property type="entry name" value="FliL"/>
</dbReference>
<evidence type="ECO:0000256" key="5">
    <source>
        <dbReference type="ARBA" id="ARBA00022500"/>
    </source>
</evidence>
<dbReference type="OrthoDB" id="7304620at2"/>
<evidence type="ECO:0000256" key="7">
    <source>
        <dbReference type="ARBA" id="ARBA00022779"/>
    </source>
</evidence>
<dbReference type="Proteomes" id="UP000033514">
    <property type="component" value="Unassembled WGS sequence"/>
</dbReference>
<keyword evidence="10" id="KW-0997">Cell inner membrane</keyword>
<keyword evidence="7 10" id="KW-0283">Flagellar rotation</keyword>
<keyword evidence="4" id="KW-1003">Cell membrane</keyword>
<keyword evidence="9 10" id="KW-0472">Membrane</keyword>
<comment type="function">
    <text evidence="1 10">Controls the rotational direction of flagella during chemotaxis.</text>
</comment>
<evidence type="ECO:0000256" key="1">
    <source>
        <dbReference type="ARBA" id="ARBA00002254"/>
    </source>
</evidence>
<evidence type="ECO:0000256" key="4">
    <source>
        <dbReference type="ARBA" id="ARBA00022475"/>
    </source>
</evidence>
<name>A0A0F5LDG1_9HYPH</name>
<evidence type="ECO:0000256" key="2">
    <source>
        <dbReference type="ARBA" id="ARBA00004162"/>
    </source>
</evidence>
<dbReference type="GO" id="GO:0006935">
    <property type="term" value="P:chemotaxis"/>
    <property type="evidence" value="ECO:0007669"/>
    <property type="project" value="UniProtKB-KW"/>
</dbReference>
<keyword evidence="12" id="KW-1185">Reference proteome</keyword>
<dbReference type="GO" id="GO:0005886">
    <property type="term" value="C:plasma membrane"/>
    <property type="evidence" value="ECO:0007669"/>
    <property type="project" value="UniProtKB-SubCell"/>
</dbReference>
<accession>A0A0F5LDG1</accession>
<evidence type="ECO:0000313" key="12">
    <source>
        <dbReference type="Proteomes" id="UP000033514"/>
    </source>
</evidence>
<dbReference type="EMBL" id="LAJG01000014">
    <property type="protein sequence ID" value="KKB80431.1"/>
    <property type="molecule type" value="Genomic_DNA"/>
</dbReference>
<evidence type="ECO:0000313" key="11">
    <source>
        <dbReference type="EMBL" id="KKB80431.1"/>
    </source>
</evidence>
<proteinExistence type="inferred from homology"/>
<comment type="subcellular location">
    <subcellularLocation>
        <location evidence="10">Cell inner membrane</location>
    </subcellularLocation>
    <subcellularLocation>
        <location evidence="2">Cell membrane</location>
        <topology evidence="2">Single-pass membrane protein</topology>
    </subcellularLocation>
</comment>
<dbReference type="PATRIC" id="fig|361041.3.peg.366"/>
<dbReference type="PANTHER" id="PTHR35091">
    <property type="entry name" value="FLAGELLAR PROTEIN FLIL"/>
    <property type="match status" value="1"/>
</dbReference>
<comment type="caution">
    <text evidence="11">The sequence shown here is derived from an EMBL/GenBank/DDBJ whole genome shotgun (WGS) entry which is preliminary data.</text>
</comment>
<evidence type="ECO:0000256" key="3">
    <source>
        <dbReference type="ARBA" id="ARBA00008281"/>
    </source>
</evidence>
<reference evidence="11 12" key="1">
    <citation type="submission" date="2015-03" db="EMBL/GenBank/DDBJ databases">
        <authorList>
            <person name="Hassan Y.I."/>
            <person name="Lepp D."/>
            <person name="Zhou T."/>
        </authorList>
    </citation>
    <scope>NUCLEOTIDE SEQUENCE [LARGE SCALE GENOMIC DNA]</scope>
    <source>
        <strain evidence="11 12">GH2-10</strain>
    </source>
</reference>
<evidence type="ECO:0000256" key="10">
    <source>
        <dbReference type="RuleBase" id="RU364125"/>
    </source>
</evidence>
<feature type="transmembrane region" description="Helical" evidence="10">
    <location>
        <begin position="20"/>
        <end position="41"/>
    </location>
</feature>
<dbReference type="AlphaFoldDB" id="A0A0F5LDG1"/>
<keyword evidence="5 10" id="KW-0145">Chemotaxis</keyword>
<keyword evidence="6 10" id="KW-0812">Transmembrane</keyword>
<organism evidence="11 12">
    <name type="scientific">Devosia soli</name>
    <dbReference type="NCBI Taxonomy" id="361041"/>
    <lineage>
        <taxon>Bacteria</taxon>
        <taxon>Pseudomonadati</taxon>
        <taxon>Pseudomonadota</taxon>
        <taxon>Alphaproteobacteria</taxon>
        <taxon>Hyphomicrobiales</taxon>
        <taxon>Devosiaceae</taxon>
        <taxon>Devosia</taxon>
    </lineage>
</organism>
<dbReference type="RefSeq" id="WP_046141958.1">
    <property type="nucleotide sequence ID" value="NZ_LAJG01000014.1"/>
</dbReference>
<evidence type="ECO:0000256" key="8">
    <source>
        <dbReference type="ARBA" id="ARBA00022989"/>
    </source>
</evidence>